<dbReference type="OrthoDB" id="9788260at2"/>
<sequence>MQPAPFHADAAQGPDGGHAVWAQAEDGTRLRLAHWPACGPARGTVFLFNGRSEYIEKYGPTAIALTRAGWQVATLDWRGQGLSDRNGPDPALGHVTDFAEYQQDVRSLLQFANTRGLPEPFHLLSHSMGGCIALRSLQDGLPFRSAVFSAPMWGIKLFPTVEPLAVTLSRLAHQSGQGHRLTPTTTRLSYVLHAPFRGNLLTRDPDMYHWMRQHLTAHPDLALGGPSLTWLHAAFTELKALARLPSPPVPALIALGSTERIICPRAIRQRLRDWGTARLDLYLRARHEVMMETPAHRDRFHHSAITLFVNATLPSSL</sequence>
<organism evidence="2 3">
    <name type="scientific">Gemmobacter aquatilis</name>
    <dbReference type="NCBI Taxonomy" id="933059"/>
    <lineage>
        <taxon>Bacteria</taxon>
        <taxon>Pseudomonadati</taxon>
        <taxon>Pseudomonadota</taxon>
        <taxon>Alphaproteobacteria</taxon>
        <taxon>Rhodobacterales</taxon>
        <taxon>Paracoccaceae</taxon>
        <taxon>Gemmobacter</taxon>
    </lineage>
</organism>
<feature type="domain" description="Serine aminopeptidase S33" evidence="1">
    <location>
        <begin position="40"/>
        <end position="293"/>
    </location>
</feature>
<accession>A0A1H8F5R1</accession>
<evidence type="ECO:0000313" key="3">
    <source>
        <dbReference type="Proteomes" id="UP000198761"/>
    </source>
</evidence>
<name>A0A1H8F5R1_9RHOB</name>
<dbReference type="InterPro" id="IPR051044">
    <property type="entry name" value="MAG_DAG_Lipase"/>
</dbReference>
<dbReference type="Proteomes" id="UP000198761">
    <property type="component" value="Unassembled WGS sequence"/>
</dbReference>
<evidence type="ECO:0000259" key="1">
    <source>
        <dbReference type="Pfam" id="PF12146"/>
    </source>
</evidence>
<gene>
    <name evidence="2" type="ORF">SAMN04488103_10468</name>
</gene>
<protein>
    <submittedName>
        <fullName evidence="2">Lysophospholipase</fullName>
    </submittedName>
</protein>
<dbReference type="InterPro" id="IPR029058">
    <property type="entry name" value="AB_hydrolase_fold"/>
</dbReference>
<dbReference type="RefSeq" id="WP_091300424.1">
    <property type="nucleotide sequence ID" value="NZ_FOCE01000004.1"/>
</dbReference>
<dbReference type="Gene3D" id="3.40.50.1820">
    <property type="entry name" value="alpha/beta hydrolase"/>
    <property type="match status" value="1"/>
</dbReference>
<dbReference type="Pfam" id="PF12146">
    <property type="entry name" value="Hydrolase_4"/>
    <property type="match status" value="1"/>
</dbReference>
<dbReference type="InterPro" id="IPR022742">
    <property type="entry name" value="Hydrolase_4"/>
</dbReference>
<evidence type="ECO:0000313" key="2">
    <source>
        <dbReference type="EMBL" id="SEN26930.1"/>
    </source>
</evidence>
<proteinExistence type="predicted"/>
<dbReference type="EMBL" id="FOCE01000004">
    <property type="protein sequence ID" value="SEN26930.1"/>
    <property type="molecule type" value="Genomic_DNA"/>
</dbReference>
<dbReference type="SUPFAM" id="SSF53474">
    <property type="entry name" value="alpha/beta-Hydrolases"/>
    <property type="match status" value="1"/>
</dbReference>
<dbReference type="STRING" id="933059.SAMN04488103_10468"/>
<reference evidence="2 3" key="1">
    <citation type="submission" date="2016-10" db="EMBL/GenBank/DDBJ databases">
        <authorList>
            <person name="de Groot N.N."/>
        </authorList>
    </citation>
    <scope>NUCLEOTIDE SEQUENCE [LARGE SCALE GENOMIC DNA]</scope>
    <source>
        <strain evidence="2 3">DSM 3857</strain>
    </source>
</reference>
<keyword evidence="3" id="KW-1185">Reference proteome</keyword>
<dbReference type="PANTHER" id="PTHR11614">
    <property type="entry name" value="PHOSPHOLIPASE-RELATED"/>
    <property type="match status" value="1"/>
</dbReference>
<dbReference type="AlphaFoldDB" id="A0A1H8F5R1"/>